<dbReference type="Pfam" id="PF00069">
    <property type="entry name" value="Pkinase"/>
    <property type="match status" value="1"/>
</dbReference>
<keyword evidence="3" id="KW-0547">Nucleotide-binding</keyword>
<keyword evidence="2" id="KW-0808">Transferase</keyword>
<dbReference type="Gene3D" id="1.10.510.10">
    <property type="entry name" value="Transferase(Phosphotransferase) domain 1"/>
    <property type="match status" value="1"/>
</dbReference>
<keyword evidence="1" id="KW-0723">Serine/threonine-protein kinase</keyword>
<dbReference type="GO" id="GO:0004674">
    <property type="term" value="F:protein serine/threonine kinase activity"/>
    <property type="evidence" value="ECO:0007669"/>
    <property type="project" value="UniProtKB-KW"/>
</dbReference>
<evidence type="ECO:0000256" key="6">
    <source>
        <dbReference type="SAM" id="MobiDB-lite"/>
    </source>
</evidence>
<feature type="compositionally biased region" description="Basic residues" evidence="6">
    <location>
        <begin position="538"/>
        <end position="548"/>
    </location>
</feature>
<dbReference type="AlphaFoldDB" id="A0A7S2E2M2"/>
<dbReference type="InterPro" id="IPR050205">
    <property type="entry name" value="CDPK_Ser/Thr_kinases"/>
</dbReference>
<reference evidence="8" key="1">
    <citation type="submission" date="2021-01" db="EMBL/GenBank/DDBJ databases">
        <authorList>
            <person name="Corre E."/>
            <person name="Pelletier E."/>
            <person name="Niang G."/>
            <person name="Scheremetjew M."/>
            <person name="Finn R."/>
            <person name="Kale V."/>
            <person name="Holt S."/>
            <person name="Cochrane G."/>
            <person name="Meng A."/>
            <person name="Brown T."/>
            <person name="Cohen L."/>
        </authorList>
    </citation>
    <scope>NUCLEOTIDE SEQUENCE</scope>
    <source>
        <strain evidence="8">CCMP826</strain>
    </source>
</reference>
<keyword evidence="5" id="KW-0067">ATP-binding</keyword>
<dbReference type="GO" id="GO:0005524">
    <property type="term" value="F:ATP binding"/>
    <property type="evidence" value="ECO:0007669"/>
    <property type="project" value="UniProtKB-KW"/>
</dbReference>
<accession>A0A7S2E2M2</accession>
<evidence type="ECO:0000256" key="5">
    <source>
        <dbReference type="ARBA" id="ARBA00022840"/>
    </source>
</evidence>
<keyword evidence="4" id="KW-0418">Kinase</keyword>
<dbReference type="InterPro" id="IPR008271">
    <property type="entry name" value="Ser/Thr_kinase_AS"/>
</dbReference>
<dbReference type="PROSITE" id="PS00108">
    <property type="entry name" value="PROTEIN_KINASE_ST"/>
    <property type="match status" value="1"/>
</dbReference>
<sequence>MGCAGSKANYIPEANGDEKAYKERYVEDRVLGQGEFGVVKLVHDSEIPGEPLASKELKKGMQFKDNTLYTPMKPEILQQELQILRTLNGEHFNLKLSGVFESSSSIFMITEFCEGGEMMDYVAKTYSEGIRTEDASRIGFQVLDAIDHCVKHGIMHRDLKSENIMFREATPGSELRIIDYGSGSIDTAPSAGSEPVVHKTMAGTAFYIAPEVFLQNYTFKADVWSIGVVMYVLVAGYPADDLQKAYNRLHKSKRDLKTLPNMPQDLPDSYYEMLEDLLTYKQKKRKTAAEVKECEFIKFHQELEEEQKKSKGSSILSGRMSSLKRTSSIVISGSNDRHEAYLGFRKFEMAVTTLLATLLSPEEYMALLKAVEKKLEGPAVPDMAAITEEEEESEDTDDEEEKSKVVEEEKSKNRASIAIAEKKKLNVMMVNELKGVLSDLGHTEAIEKIETLKNADLYDTFSYHIKMLRQFSGGLGNGKQQNETNGTGAADNGGGRVARMTRTMSVMIPKRSAQSKSFLDDSNHSTSSAGSFGSAKPGKMKKMMSFKM</sequence>
<dbReference type="EMBL" id="HBGV01001613">
    <property type="protein sequence ID" value="CAD9469593.1"/>
    <property type="molecule type" value="Transcribed_RNA"/>
</dbReference>
<dbReference type="SUPFAM" id="SSF56112">
    <property type="entry name" value="Protein kinase-like (PK-like)"/>
    <property type="match status" value="1"/>
</dbReference>
<dbReference type="PANTHER" id="PTHR24349">
    <property type="entry name" value="SERINE/THREONINE-PROTEIN KINASE"/>
    <property type="match status" value="1"/>
</dbReference>
<feature type="domain" description="Protein kinase" evidence="7">
    <location>
        <begin position="25"/>
        <end position="297"/>
    </location>
</feature>
<evidence type="ECO:0000259" key="7">
    <source>
        <dbReference type="PROSITE" id="PS50011"/>
    </source>
</evidence>
<evidence type="ECO:0000256" key="4">
    <source>
        <dbReference type="ARBA" id="ARBA00022777"/>
    </source>
</evidence>
<dbReference type="InterPro" id="IPR011009">
    <property type="entry name" value="Kinase-like_dom_sf"/>
</dbReference>
<gene>
    <name evidence="8" type="ORF">HTAM1171_LOCUS994</name>
</gene>
<feature type="compositionally biased region" description="Acidic residues" evidence="6">
    <location>
        <begin position="387"/>
        <end position="400"/>
    </location>
</feature>
<feature type="compositionally biased region" description="Basic and acidic residues" evidence="6">
    <location>
        <begin position="401"/>
        <end position="412"/>
    </location>
</feature>
<dbReference type="InterPro" id="IPR000719">
    <property type="entry name" value="Prot_kinase_dom"/>
</dbReference>
<evidence type="ECO:0000256" key="2">
    <source>
        <dbReference type="ARBA" id="ARBA00022679"/>
    </source>
</evidence>
<dbReference type="PROSITE" id="PS50011">
    <property type="entry name" value="PROTEIN_KINASE_DOM"/>
    <property type="match status" value="1"/>
</dbReference>
<evidence type="ECO:0000256" key="3">
    <source>
        <dbReference type="ARBA" id="ARBA00022741"/>
    </source>
</evidence>
<evidence type="ECO:0000256" key="1">
    <source>
        <dbReference type="ARBA" id="ARBA00022527"/>
    </source>
</evidence>
<feature type="region of interest" description="Disordered" evidence="6">
    <location>
        <begin position="476"/>
        <end position="496"/>
    </location>
</feature>
<proteinExistence type="predicted"/>
<feature type="region of interest" description="Disordered" evidence="6">
    <location>
        <begin position="387"/>
        <end position="412"/>
    </location>
</feature>
<dbReference type="SMART" id="SM00220">
    <property type="entry name" value="S_TKc"/>
    <property type="match status" value="1"/>
</dbReference>
<evidence type="ECO:0000313" key="8">
    <source>
        <dbReference type="EMBL" id="CAD9469593.1"/>
    </source>
</evidence>
<protein>
    <recommendedName>
        <fullName evidence="7">Protein kinase domain-containing protein</fullName>
    </recommendedName>
</protein>
<name>A0A7S2E2M2_9STRA</name>
<feature type="region of interest" description="Disordered" evidence="6">
    <location>
        <begin position="510"/>
        <end position="548"/>
    </location>
</feature>
<organism evidence="8">
    <name type="scientific">Helicotheca tamesis</name>
    <dbReference type="NCBI Taxonomy" id="374047"/>
    <lineage>
        <taxon>Eukaryota</taxon>
        <taxon>Sar</taxon>
        <taxon>Stramenopiles</taxon>
        <taxon>Ochrophyta</taxon>
        <taxon>Bacillariophyta</taxon>
        <taxon>Mediophyceae</taxon>
        <taxon>Lithodesmiophycidae</taxon>
        <taxon>Lithodesmiales</taxon>
        <taxon>Lithodesmiaceae</taxon>
        <taxon>Helicotheca</taxon>
    </lineage>
</organism>